<organism evidence="7 8">
    <name type="scientific">Stylophora pistillata</name>
    <name type="common">Smooth cauliflower coral</name>
    <dbReference type="NCBI Taxonomy" id="50429"/>
    <lineage>
        <taxon>Eukaryota</taxon>
        <taxon>Metazoa</taxon>
        <taxon>Cnidaria</taxon>
        <taxon>Anthozoa</taxon>
        <taxon>Hexacorallia</taxon>
        <taxon>Scleractinia</taxon>
        <taxon>Astrocoeniina</taxon>
        <taxon>Pocilloporidae</taxon>
        <taxon>Stylophora</taxon>
    </lineage>
</organism>
<dbReference type="PROSITE" id="PS01359">
    <property type="entry name" value="ZF_PHD_1"/>
    <property type="match status" value="1"/>
</dbReference>
<evidence type="ECO:0000256" key="2">
    <source>
        <dbReference type="ARBA" id="ARBA00022771"/>
    </source>
</evidence>
<dbReference type="GO" id="GO:0006355">
    <property type="term" value="P:regulation of DNA-templated transcription"/>
    <property type="evidence" value="ECO:0007669"/>
    <property type="project" value="TreeGrafter"/>
</dbReference>
<proteinExistence type="predicted"/>
<dbReference type="PANTHER" id="PTHR46462">
    <property type="entry name" value="UPSET, ISOFORM A"/>
    <property type="match status" value="1"/>
</dbReference>
<evidence type="ECO:0000256" key="4">
    <source>
        <dbReference type="ARBA" id="ARBA00022853"/>
    </source>
</evidence>
<evidence type="ECO:0000313" key="8">
    <source>
        <dbReference type="Proteomes" id="UP000225706"/>
    </source>
</evidence>
<dbReference type="GO" id="GO:0006325">
    <property type="term" value="P:chromatin organization"/>
    <property type="evidence" value="ECO:0007669"/>
    <property type="project" value="UniProtKB-KW"/>
</dbReference>
<dbReference type="PROSITE" id="PS50280">
    <property type="entry name" value="SET"/>
    <property type="match status" value="1"/>
</dbReference>
<feature type="region of interest" description="Disordered" evidence="5">
    <location>
        <begin position="431"/>
        <end position="493"/>
    </location>
</feature>
<gene>
    <name evidence="7" type="primary">KMT2E</name>
    <name evidence="7" type="ORF">AWC38_SpisGene14110</name>
</gene>
<comment type="caution">
    <text evidence="7">The sequence shown here is derived from an EMBL/GenBank/DDBJ whole genome shotgun (WGS) entry which is preliminary data.</text>
</comment>
<keyword evidence="7" id="KW-0808">Transferase</keyword>
<reference evidence="8" key="1">
    <citation type="journal article" date="2017" name="bioRxiv">
        <title>Comparative analysis of the genomes of Stylophora pistillata and Acropora digitifera provides evidence for extensive differences between species of corals.</title>
        <authorList>
            <person name="Voolstra C.R."/>
            <person name="Li Y."/>
            <person name="Liew Y.J."/>
            <person name="Baumgarten S."/>
            <person name="Zoccola D."/>
            <person name="Flot J.-F."/>
            <person name="Tambutte S."/>
            <person name="Allemand D."/>
            <person name="Aranda M."/>
        </authorList>
    </citation>
    <scope>NUCLEOTIDE SEQUENCE [LARGE SCALE GENOMIC DNA]</scope>
</reference>
<dbReference type="InterPro" id="IPR001214">
    <property type="entry name" value="SET_dom"/>
</dbReference>
<dbReference type="Pfam" id="PF20826">
    <property type="entry name" value="PHD_5"/>
    <property type="match status" value="1"/>
</dbReference>
<feature type="compositionally biased region" description="Polar residues" evidence="5">
    <location>
        <begin position="526"/>
        <end position="540"/>
    </location>
</feature>
<keyword evidence="8" id="KW-1185">Reference proteome</keyword>
<dbReference type="GO" id="GO:0032259">
    <property type="term" value="P:methylation"/>
    <property type="evidence" value="ECO:0007669"/>
    <property type="project" value="UniProtKB-KW"/>
</dbReference>
<dbReference type="GO" id="GO:0034967">
    <property type="term" value="C:Set3 complex"/>
    <property type="evidence" value="ECO:0007669"/>
    <property type="project" value="TreeGrafter"/>
</dbReference>
<feature type="region of interest" description="Disordered" evidence="5">
    <location>
        <begin position="1"/>
        <end position="81"/>
    </location>
</feature>
<evidence type="ECO:0000259" key="6">
    <source>
        <dbReference type="PROSITE" id="PS50280"/>
    </source>
</evidence>
<feature type="compositionally biased region" description="Polar residues" evidence="5">
    <location>
        <begin position="166"/>
        <end position="184"/>
    </location>
</feature>
<dbReference type="Gene3D" id="3.30.40.10">
    <property type="entry name" value="Zinc/RING finger domain, C3HC4 (zinc finger)"/>
    <property type="match status" value="1"/>
</dbReference>
<feature type="compositionally biased region" description="Polar residues" evidence="5">
    <location>
        <begin position="1043"/>
        <end position="1063"/>
    </location>
</feature>
<dbReference type="SUPFAM" id="SSF57903">
    <property type="entry name" value="FYVE/PHD zinc finger"/>
    <property type="match status" value="1"/>
</dbReference>
<dbReference type="OrthoDB" id="1928087at2759"/>
<protein>
    <submittedName>
        <fullName evidence="7">Histone-lysine N-methyltransferase 2E</fullName>
    </submittedName>
</protein>
<evidence type="ECO:0000313" key="7">
    <source>
        <dbReference type="EMBL" id="PFX21396.1"/>
    </source>
</evidence>
<evidence type="ECO:0000256" key="3">
    <source>
        <dbReference type="ARBA" id="ARBA00022833"/>
    </source>
</evidence>
<feature type="compositionally biased region" description="Basic and acidic residues" evidence="5">
    <location>
        <begin position="600"/>
        <end position="617"/>
    </location>
</feature>
<feature type="region of interest" description="Disordered" evidence="5">
    <location>
        <begin position="506"/>
        <end position="650"/>
    </location>
</feature>
<feature type="region of interest" description="Disordered" evidence="5">
    <location>
        <begin position="718"/>
        <end position="768"/>
    </location>
</feature>
<dbReference type="InterPro" id="IPR019786">
    <property type="entry name" value="Zinc_finger_PHD-type_CS"/>
</dbReference>
<feature type="compositionally biased region" description="Basic and acidic residues" evidence="5">
    <location>
        <begin position="481"/>
        <end position="493"/>
    </location>
</feature>
<dbReference type="GO" id="GO:0008168">
    <property type="term" value="F:methyltransferase activity"/>
    <property type="evidence" value="ECO:0007669"/>
    <property type="project" value="UniProtKB-KW"/>
</dbReference>
<evidence type="ECO:0000256" key="5">
    <source>
        <dbReference type="SAM" id="MobiDB-lite"/>
    </source>
</evidence>
<accession>A0A2B4RW65</accession>
<feature type="region of interest" description="Disordered" evidence="5">
    <location>
        <begin position="1188"/>
        <end position="1218"/>
    </location>
</feature>
<keyword evidence="1" id="KW-0479">Metal-binding</keyword>
<feature type="region of interest" description="Disordered" evidence="5">
    <location>
        <begin position="1034"/>
        <end position="1116"/>
    </location>
</feature>
<feature type="compositionally biased region" description="Low complexity" evidence="5">
    <location>
        <begin position="1070"/>
        <end position="1085"/>
    </location>
</feature>
<dbReference type="InterPro" id="IPR013083">
    <property type="entry name" value="Znf_RING/FYVE/PHD"/>
</dbReference>
<dbReference type="CDD" id="cd15550">
    <property type="entry name" value="PHD_MLL5"/>
    <property type="match status" value="1"/>
</dbReference>
<keyword evidence="4" id="KW-0156">Chromatin regulator</keyword>
<sequence>MSFHPLIEPTPPETYEPMTAGSDPQPAESSTAPKMPSISSIRHIPHILDHNYGQPPPMTPPDSNSPGPEDGDTGNEDDEDDGITRCICEFDHDDGYMICCDKCSVWQHIECMGISSDAVPENYLCDQCQPRTLDRDRAKAIQERKREEQSDDDDEEDDSEEDRDTPTYTAISNTPTRITLTAKGSQKRKRGPNKIKVKDQVILHVENHEKEKKPRRRKRQKQKPPPGFVSVDEETSEAWENMCNSSDHYEELKENIYTKEVELLAVNSIQENGFLPSVANNEQLCKVVEVQKSRKGIVATEDMDKEKFIVQCKGKLMLLSKFESENPFFKRCSPYVFYYSELDHLKLCVDARTQGNDARFARRSCTPNSEVKHFVLSGKLCLGIFSASAIPSGSEITIPFEFGFDEYHSLVDCACAQDSCAAMKYNQKLQNQNHESNTQKRFKAHDDDSNSGPPQKMSPLGASLGNSQSLQGDSDSDAENNPEKRGKKSREERKLEALLRQIEKMEKKEKRKQQTQKEHKHELISPVSQDVSLNKLSSKNIKGIKRALNRKRTGRKRARLSSCSSEPLSPDDHSSTASTPTTQELSSVTPSTSPNRNFRFPKDIKQSLDEEKKDTPIKDTSVSVKTEPADISEASLPNSPITPREESETKPVIISTASSTTDRDATATPDNGIVTTEQVVPLAADIPVCTSNTADSTQPAKDLSNSLAECVVEVNVAEDSGRNTPSPCPSTTGSPTSAESVTSSYSGSAAERVSPGPAPGSPVASVRFGHRSTRTNPLYGSLKKRWLFQYLYGQNLVNERPPNGFKVNVSSPMNIPLNGKTIPSSLRRNGLPKIVDTLPLKKRHLKRYQEMSSEPEQSANSARTLPTEPACGEPLIVCSPTALEQQVQIVLADSVNDLQPHREEGLTATNEQTQLRDELLLKVNVSNASNIVETTNSTVISENNALTATTGDSSILQRRPSDPRLVNNSPVSSIAPVVSPGYPPLVVAGAVSPVSVVATIPGQPVLQLSQGNDTSGTPGKKKVSLLEYRNRSRNRLSVDTPRTLPQQSAGVTSITNGPSSSGLSHLVMKSPSLPNLTSPSTAPSLVHRPIPSSSEINGPHVEPVSPEMEEKSTGSLHRVTKISNSAYGRVSTTSSRSSMFGDGDSRLKREIQTKHAQEQLTRKEEVRAKAQEKLSSFIAEQLLKDSTPKLSKAPSVIGRSPCTSTSSESSNPPTELTGDAMEIEDEDSNSNSDIYVNTLMAAPSAHSHSQHISHRPSLLAQFTQPNYRISHSQQPLYLTTAAPQLTSPSQPPTRLPSNSPQYLVTSPSAPAHVRFQPPYQAAPSQTAGFYHH</sequence>
<dbReference type="SUPFAM" id="SSF82199">
    <property type="entry name" value="SET domain"/>
    <property type="match status" value="1"/>
</dbReference>
<feature type="compositionally biased region" description="Basic residues" evidence="5">
    <location>
        <begin position="185"/>
        <end position="195"/>
    </location>
</feature>
<dbReference type="InterPro" id="IPR046341">
    <property type="entry name" value="SET_dom_sf"/>
</dbReference>
<name>A0A2B4RW65_STYPI</name>
<dbReference type="GO" id="GO:0070210">
    <property type="term" value="C:Rpd3L-Expanded complex"/>
    <property type="evidence" value="ECO:0007669"/>
    <property type="project" value="TreeGrafter"/>
</dbReference>
<feature type="domain" description="SET" evidence="6">
    <location>
        <begin position="280"/>
        <end position="401"/>
    </location>
</feature>
<dbReference type="InterPro" id="IPR001965">
    <property type="entry name" value="Znf_PHD"/>
</dbReference>
<dbReference type="GO" id="GO:0008270">
    <property type="term" value="F:zinc ion binding"/>
    <property type="evidence" value="ECO:0007669"/>
    <property type="project" value="UniProtKB-KW"/>
</dbReference>
<feature type="compositionally biased region" description="Polar residues" evidence="5">
    <location>
        <begin position="464"/>
        <end position="473"/>
    </location>
</feature>
<dbReference type="Pfam" id="PF00856">
    <property type="entry name" value="SET"/>
    <property type="match status" value="1"/>
</dbReference>
<feature type="compositionally biased region" description="Low complexity" evidence="5">
    <location>
        <begin position="1200"/>
        <end position="1214"/>
    </location>
</feature>
<dbReference type="EMBL" id="LSMT01000278">
    <property type="protein sequence ID" value="PFX21396.1"/>
    <property type="molecule type" value="Genomic_DNA"/>
</dbReference>
<dbReference type="STRING" id="50429.A0A2B4RW65"/>
<feature type="compositionally biased region" description="Basic residues" evidence="5">
    <location>
        <begin position="213"/>
        <end position="222"/>
    </location>
</feature>
<dbReference type="InterPro" id="IPR011011">
    <property type="entry name" value="Znf_FYVE_PHD"/>
</dbReference>
<feature type="compositionally biased region" description="Polar residues" evidence="5">
    <location>
        <begin position="575"/>
        <end position="596"/>
    </location>
</feature>
<keyword evidence="7" id="KW-0489">Methyltransferase</keyword>
<dbReference type="FunFam" id="3.30.40.10:FF:000150">
    <property type="entry name" value="Inactive histone-lysine N-methyltransferase 2E"/>
    <property type="match status" value="1"/>
</dbReference>
<evidence type="ECO:0000256" key="1">
    <source>
        <dbReference type="ARBA" id="ARBA00022723"/>
    </source>
</evidence>
<dbReference type="Gene3D" id="2.170.270.10">
    <property type="entry name" value="SET domain"/>
    <property type="match status" value="1"/>
</dbReference>
<dbReference type="PANTHER" id="PTHR46462:SF3">
    <property type="entry name" value="UPSET, ISOFORM A"/>
    <property type="match status" value="1"/>
</dbReference>
<feature type="region of interest" description="Disordered" evidence="5">
    <location>
        <begin position="138"/>
        <end position="235"/>
    </location>
</feature>
<dbReference type="SMART" id="SM00249">
    <property type="entry name" value="PHD"/>
    <property type="match status" value="1"/>
</dbReference>
<keyword evidence="2" id="KW-0863">Zinc-finger</keyword>
<feature type="compositionally biased region" description="Acidic residues" evidence="5">
    <location>
        <begin position="69"/>
        <end position="81"/>
    </location>
</feature>
<feature type="compositionally biased region" description="Polar residues" evidence="5">
    <location>
        <begin position="738"/>
        <end position="747"/>
    </location>
</feature>
<feature type="compositionally biased region" description="Basic and acidic residues" evidence="5">
    <location>
        <begin position="138"/>
        <end position="148"/>
    </location>
</feature>
<dbReference type="CDD" id="cd10529">
    <property type="entry name" value="SET_SETD5-like"/>
    <property type="match status" value="1"/>
</dbReference>
<keyword evidence="3" id="KW-0862">Zinc</keyword>
<feature type="compositionally biased region" description="Basic and acidic residues" evidence="5">
    <location>
        <begin position="196"/>
        <end position="212"/>
    </location>
</feature>
<dbReference type="Proteomes" id="UP000225706">
    <property type="component" value="Unassembled WGS sequence"/>
</dbReference>
<feature type="compositionally biased region" description="Basic residues" evidence="5">
    <location>
        <begin position="542"/>
        <end position="559"/>
    </location>
</feature>
<feature type="compositionally biased region" description="Acidic residues" evidence="5">
    <location>
        <begin position="149"/>
        <end position="163"/>
    </location>
</feature>
<dbReference type="SMART" id="SM00317">
    <property type="entry name" value="SET"/>
    <property type="match status" value="1"/>
</dbReference>